<dbReference type="InterPro" id="IPR001611">
    <property type="entry name" value="Leu-rich_rpt"/>
</dbReference>
<proteinExistence type="predicted"/>
<gene>
    <name evidence="1" type="ORF">JTE90_018744</name>
</gene>
<dbReference type="EMBL" id="JAFNEN010000511">
    <property type="protein sequence ID" value="KAG8181507.1"/>
    <property type="molecule type" value="Genomic_DNA"/>
</dbReference>
<comment type="caution">
    <text evidence="1">The sequence shown here is derived from an EMBL/GenBank/DDBJ whole genome shotgun (WGS) entry which is preliminary data.</text>
</comment>
<dbReference type="Proteomes" id="UP000827092">
    <property type="component" value="Unassembled WGS sequence"/>
</dbReference>
<name>A0AAV6UAZ1_9ARAC</name>
<accession>A0AAV6UAZ1</accession>
<organism evidence="1 2">
    <name type="scientific">Oedothorax gibbosus</name>
    <dbReference type="NCBI Taxonomy" id="931172"/>
    <lineage>
        <taxon>Eukaryota</taxon>
        <taxon>Metazoa</taxon>
        <taxon>Ecdysozoa</taxon>
        <taxon>Arthropoda</taxon>
        <taxon>Chelicerata</taxon>
        <taxon>Arachnida</taxon>
        <taxon>Araneae</taxon>
        <taxon>Araneomorphae</taxon>
        <taxon>Entelegynae</taxon>
        <taxon>Araneoidea</taxon>
        <taxon>Linyphiidae</taxon>
        <taxon>Erigoninae</taxon>
        <taxon>Oedothorax</taxon>
    </lineage>
</organism>
<sequence>MTSPVKIGNSSYERKLESTSGSVEKHALTLDQLMTFLMLGSTLPVEPLALQFLTNLKTLDLSRNAIETMCLQVTLYTAMDQLVLPVGSEVRGDGDCASPPDYALSPLRQASRATLTERCTRDGVLGTLVPALRRLRKKPTKRS</sequence>
<keyword evidence="2" id="KW-1185">Reference proteome</keyword>
<dbReference type="AlphaFoldDB" id="A0AAV6UAZ1"/>
<evidence type="ECO:0000313" key="1">
    <source>
        <dbReference type="EMBL" id="KAG8181507.1"/>
    </source>
</evidence>
<reference evidence="1 2" key="1">
    <citation type="journal article" date="2022" name="Nat. Ecol. Evol.">
        <title>A masculinizing supergene underlies an exaggerated male reproductive morph in a spider.</title>
        <authorList>
            <person name="Hendrickx F."/>
            <person name="De Corte Z."/>
            <person name="Sonet G."/>
            <person name="Van Belleghem S.M."/>
            <person name="Kostlbacher S."/>
            <person name="Vangestel C."/>
        </authorList>
    </citation>
    <scope>NUCLEOTIDE SEQUENCE [LARGE SCALE GENOMIC DNA]</scope>
    <source>
        <strain evidence="1">W744_W776</strain>
    </source>
</reference>
<protein>
    <submittedName>
        <fullName evidence="1">Uncharacterized protein</fullName>
    </submittedName>
</protein>
<dbReference type="PROSITE" id="PS51450">
    <property type="entry name" value="LRR"/>
    <property type="match status" value="1"/>
</dbReference>
<evidence type="ECO:0000313" key="2">
    <source>
        <dbReference type="Proteomes" id="UP000827092"/>
    </source>
</evidence>